<dbReference type="InterPro" id="IPR035901">
    <property type="entry name" value="GIY-YIG_endonuc_sf"/>
</dbReference>
<dbReference type="CDD" id="cd10456">
    <property type="entry name" value="GIY-YIG_UPF0213"/>
    <property type="match status" value="1"/>
</dbReference>
<name>A0AAW7XES8_9GAMM</name>
<dbReference type="SUPFAM" id="SSF82771">
    <property type="entry name" value="GIY-YIG endonuclease"/>
    <property type="match status" value="1"/>
</dbReference>
<dbReference type="PANTHER" id="PTHR34477:SF1">
    <property type="entry name" value="UPF0213 PROTEIN YHBQ"/>
    <property type="match status" value="1"/>
</dbReference>
<dbReference type="InterPro" id="IPR000305">
    <property type="entry name" value="GIY-YIG_endonuc"/>
</dbReference>
<dbReference type="AlphaFoldDB" id="A0AAW7XES8"/>
<dbReference type="InterPro" id="IPR050190">
    <property type="entry name" value="UPF0213_domain"/>
</dbReference>
<evidence type="ECO:0000313" key="3">
    <source>
        <dbReference type="EMBL" id="MDO6452620.1"/>
    </source>
</evidence>
<dbReference type="RefSeq" id="WP_215152320.1">
    <property type="nucleotide sequence ID" value="NZ_CAXPFL010000006.1"/>
</dbReference>
<dbReference type="Gene3D" id="3.40.1440.10">
    <property type="entry name" value="GIY-YIG endonuclease"/>
    <property type="match status" value="1"/>
</dbReference>
<comment type="similarity">
    <text evidence="1">Belongs to the UPF0213 family.</text>
</comment>
<accession>A0AAW7XES8</accession>
<sequence length="95" mass="11099">MTDNSSHSQNWYVYILLCADASLYTGITTNCERRVNEHNNNDKLAAKYTRVRRPVTLVWSEPHQDRSAASSREYHIKRLSRAQKLQLIHSHQSCQ</sequence>
<evidence type="ECO:0000313" key="4">
    <source>
        <dbReference type="Proteomes" id="UP001169862"/>
    </source>
</evidence>
<dbReference type="EMBL" id="JAUOPG010000002">
    <property type="protein sequence ID" value="MDO6452620.1"/>
    <property type="molecule type" value="Genomic_DNA"/>
</dbReference>
<gene>
    <name evidence="3" type="ORF">Q4490_03495</name>
</gene>
<dbReference type="PROSITE" id="PS50164">
    <property type="entry name" value="GIY_YIG"/>
    <property type="match status" value="1"/>
</dbReference>
<protein>
    <submittedName>
        <fullName evidence="3">GIY-YIG nuclease family protein</fullName>
    </submittedName>
</protein>
<evidence type="ECO:0000259" key="2">
    <source>
        <dbReference type="PROSITE" id="PS50164"/>
    </source>
</evidence>
<dbReference type="Proteomes" id="UP001169862">
    <property type="component" value="Unassembled WGS sequence"/>
</dbReference>
<proteinExistence type="inferred from homology"/>
<comment type="caution">
    <text evidence="3">The sequence shown here is derived from an EMBL/GenBank/DDBJ whole genome shotgun (WGS) entry which is preliminary data.</text>
</comment>
<organism evidence="3 4">
    <name type="scientific">Neptunomonas phycophila</name>
    <dbReference type="NCBI Taxonomy" id="1572645"/>
    <lineage>
        <taxon>Bacteria</taxon>
        <taxon>Pseudomonadati</taxon>
        <taxon>Pseudomonadota</taxon>
        <taxon>Gammaproteobacteria</taxon>
        <taxon>Oceanospirillales</taxon>
        <taxon>Oceanospirillaceae</taxon>
        <taxon>Neptunomonas</taxon>
    </lineage>
</organism>
<feature type="domain" description="GIY-YIG" evidence="2">
    <location>
        <begin position="9"/>
        <end position="86"/>
    </location>
</feature>
<reference evidence="3" key="1">
    <citation type="submission" date="2023-07" db="EMBL/GenBank/DDBJ databases">
        <title>Genome content predicts the carbon catabolic preferences of heterotrophic bacteria.</title>
        <authorList>
            <person name="Gralka M."/>
        </authorList>
    </citation>
    <scope>NUCLEOTIDE SEQUENCE</scope>
    <source>
        <strain evidence="3">I2M16</strain>
    </source>
</reference>
<dbReference type="Pfam" id="PF01541">
    <property type="entry name" value="GIY-YIG"/>
    <property type="match status" value="1"/>
</dbReference>
<dbReference type="PANTHER" id="PTHR34477">
    <property type="entry name" value="UPF0213 PROTEIN YHBQ"/>
    <property type="match status" value="1"/>
</dbReference>
<evidence type="ECO:0000256" key="1">
    <source>
        <dbReference type="ARBA" id="ARBA00007435"/>
    </source>
</evidence>